<evidence type="ECO:0000259" key="5">
    <source>
        <dbReference type="PROSITE" id="PS51384"/>
    </source>
</evidence>
<evidence type="ECO:0000256" key="3">
    <source>
        <dbReference type="ARBA" id="ARBA00022741"/>
    </source>
</evidence>
<protein>
    <recommendedName>
        <fullName evidence="2">ferredoxin--NADP(+) reductase</fullName>
        <ecNumber evidence="2">1.18.1.2</ecNumber>
    </recommendedName>
</protein>
<evidence type="ECO:0000313" key="6">
    <source>
        <dbReference type="EMBL" id="MEC4722975.1"/>
    </source>
</evidence>
<dbReference type="SUPFAM" id="SSF63380">
    <property type="entry name" value="Riboflavin synthase domain-like"/>
    <property type="match status" value="1"/>
</dbReference>
<dbReference type="SUPFAM" id="SSF52343">
    <property type="entry name" value="Ferredoxin reductase-like, C-terminal NADP-linked domain"/>
    <property type="match status" value="1"/>
</dbReference>
<dbReference type="GO" id="GO:0004324">
    <property type="term" value="F:ferredoxin-NADP+ reductase activity"/>
    <property type="evidence" value="ECO:0007669"/>
    <property type="project" value="UniProtKB-EC"/>
</dbReference>
<name>A0ABU6JH28_9BURK</name>
<dbReference type="RefSeq" id="WP_326509600.1">
    <property type="nucleotide sequence ID" value="NZ_JAWIIV010000040.1"/>
</dbReference>
<comment type="caution">
    <text evidence="6">The sequence shown here is derived from an EMBL/GenBank/DDBJ whole genome shotgun (WGS) entry which is preliminary data.</text>
</comment>
<gene>
    <name evidence="6" type="ORF">RY831_27835</name>
</gene>
<keyword evidence="3" id="KW-0547">Nucleotide-binding</keyword>
<dbReference type="Pfam" id="PF00175">
    <property type="entry name" value="NAD_binding_1"/>
    <property type="match status" value="1"/>
</dbReference>
<dbReference type="InterPro" id="IPR001433">
    <property type="entry name" value="OxRdtase_FAD/NAD-bd"/>
</dbReference>
<dbReference type="InterPro" id="IPR008333">
    <property type="entry name" value="Cbr1-like_FAD-bd_dom"/>
</dbReference>
<comment type="catalytic activity">
    <reaction evidence="4">
        <text>2 reduced [2Fe-2S]-[ferredoxin] + NADP(+) + H(+) = 2 oxidized [2Fe-2S]-[ferredoxin] + NADPH</text>
        <dbReference type="Rhea" id="RHEA:20125"/>
        <dbReference type="Rhea" id="RHEA-COMP:10000"/>
        <dbReference type="Rhea" id="RHEA-COMP:10001"/>
        <dbReference type="ChEBI" id="CHEBI:15378"/>
        <dbReference type="ChEBI" id="CHEBI:33737"/>
        <dbReference type="ChEBI" id="CHEBI:33738"/>
        <dbReference type="ChEBI" id="CHEBI:57783"/>
        <dbReference type="ChEBI" id="CHEBI:58349"/>
        <dbReference type="EC" id="1.18.1.2"/>
    </reaction>
</comment>
<keyword evidence="7" id="KW-1185">Reference proteome</keyword>
<evidence type="ECO:0000256" key="2">
    <source>
        <dbReference type="ARBA" id="ARBA00013223"/>
    </source>
</evidence>
<organism evidence="6 7">
    <name type="scientific">Noviherbaspirillum album</name>
    <dbReference type="NCBI Taxonomy" id="3080276"/>
    <lineage>
        <taxon>Bacteria</taxon>
        <taxon>Pseudomonadati</taxon>
        <taxon>Pseudomonadota</taxon>
        <taxon>Betaproteobacteria</taxon>
        <taxon>Burkholderiales</taxon>
        <taxon>Oxalobacteraceae</taxon>
        <taxon>Noviherbaspirillum</taxon>
    </lineage>
</organism>
<dbReference type="CDD" id="cd06195">
    <property type="entry name" value="FNR1"/>
    <property type="match status" value="1"/>
</dbReference>
<evidence type="ECO:0000256" key="1">
    <source>
        <dbReference type="ARBA" id="ARBA00008312"/>
    </source>
</evidence>
<proteinExistence type="inferred from homology"/>
<sequence>MLNEEQIAAKATRQTITGLTWWNDRLLTFTTTRPPEYSFAAGQYARLGIADAHGIVWRAYSMTSSPQQADQLEFYGIIVEGGLFTTRLKALKTGDSIYLDKQCFGFMTPDRFSDGEDLWMMSTGTGIGPYISMLRDPYVWTRFRNLVLLHCVRHADEFAFEKELASLQAKPPVPSSARLQVIRSVTRDEPPTGGKVLHGRLTSLLQSGALEAASGLPFSEAQTRVMMCGNPEMIEDMRRLLHERGMRPVRRALPGHFVTENYW</sequence>
<dbReference type="PROSITE" id="PS51384">
    <property type="entry name" value="FAD_FR"/>
    <property type="match status" value="1"/>
</dbReference>
<dbReference type="InterPro" id="IPR039261">
    <property type="entry name" value="FNR_nucleotide-bd"/>
</dbReference>
<dbReference type="EMBL" id="JAWIIV010000040">
    <property type="protein sequence ID" value="MEC4722975.1"/>
    <property type="molecule type" value="Genomic_DNA"/>
</dbReference>
<dbReference type="InterPro" id="IPR033892">
    <property type="entry name" value="FNR_bac"/>
</dbReference>
<dbReference type="Proteomes" id="UP001352263">
    <property type="component" value="Unassembled WGS sequence"/>
</dbReference>
<evidence type="ECO:0000256" key="4">
    <source>
        <dbReference type="ARBA" id="ARBA00047776"/>
    </source>
</evidence>
<evidence type="ECO:0000313" key="7">
    <source>
        <dbReference type="Proteomes" id="UP001352263"/>
    </source>
</evidence>
<dbReference type="InterPro" id="IPR017927">
    <property type="entry name" value="FAD-bd_FR_type"/>
</dbReference>
<feature type="domain" description="FAD-binding FR-type" evidence="5">
    <location>
        <begin position="9"/>
        <end position="110"/>
    </location>
</feature>
<dbReference type="Gene3D" id="2.40.30.10">
    <property type="entry name" value="Translation factors"/>
    <property type="match status" value="1"/>
</dbReference>
<dbReference type="EC" id="1.18.1.2" evidence="2"/>
<dbReference type="Pfam" id="PF00970">
    <property type="entry name" value="FAD_binding_6"/>
    <property type="match status" value="1"/>
</dbReference>
<comment type="similarity">
    <text evidence="1">Belongs to the ferredoxin--NADP reductase type 1 family.</text>
</comment>
<dbReference type="Gene3D" id="3.40.50.80">
    <property type="entry name" value="Nucleotide-binding domain of ferredoxin-NADP reductase (FNR) module"/>
    <property type="match status" value="1"/>
</dbReference>
<accession>A0ABU6JH28</accession>
<keyword evidence="6" id="KW-0560">Oxidoreductase</keyword>
<dbReference type="InterPro" id="IPR051930">
    <property type="entry name" value="FNR_type-1"/>
</dbReference>
<dbReference type="PANTHER" id="PTHR47878:SF2">
    <property type="entry name" value="OXIDOREDUCTASE FAD_NAD(P)-BINDING DOMAIN PROTEIN"/>
    <property type="match status" value="1"/>
</dbReference>
<dbReference type="PANTHER" id="PTHR47878">
    <property type="entry name" value="OXIDOREDUCTASE FAD/NAD(P)-BINDING DOMAIN PROTEIN"/>
    <property type="match status" value="1"/>
</dbReference>
<dbReference type="InterPro" id="IPR017938">
    <property type="entry name" value="Riboflavin_synthase-like_b-brl"/>
</dbReference>
<reference evidence="6 7" key="1">
    <citation type="submission" date="2023-10" db="EMBL/GenBank/DDBJ databases">
        <title>Noviherbaspirillum sp. CPCC 100848 genome assembly.</title>
        <authorList>
            <person name="Li X.Y."/>
            <person name="Fang X.M."/>
        </authorList>
    </citation>
    <scope>NUCLEOTIDE SEQUENCE [LARGE SCALE GENOMIC DNA]</scope>
    <source>
        <strain evidence="6 7">CPCC 100848</strain>
    </source>
</reference>